<organism evidence="2 3">
    <name type="scientific">Pisolithus tinctorius Marx 270</name>
    <dbReference type="NCBI Taxonomy" id="870435"/>
    <lineage>
        <taxon>Eukaryota</taxon>
        <taxon>Fungi</taxon>
        <taxon>Dikarya</taxon>
        <taxon>Basidiomycota</taxon>
        <taxon>Agaricomycotina</taxon>
        <taxon>Agaricomycetes</taxon>
        <taxon>Agaricomycetidae</taxon>
        <taxon>Boletales</taxon>
        <taxon>Sclerodermatineae</taxon>
        <taxon>Pisolithaceae</taxon>
        <taxon>Pisolithus</taxon>
    </lineage>
</organism>
<reference evidence="3" key="2">
    <citation type="submission" date="2015-01" db="EMBL/GenBank/DDBJ databases">
        <title>Evolutionary Origins and Diversification of the Mycorrhizal Mutualists.</title>
        <authorList>
            <consortium name="DOE Joint Genome Institute"/>
            <consortium name="Mycorrhizal Genomics Consortium"/>
            <person name="Kohler A."/>
            <person name="Kuo A."/>
            <person name="Nagy L.G."/>
            <person name="Floudas D."/>
            <person name="Copeland A."/>
            <person name="Barry K.W."/>
            <person name="Cichocki N."/>
            <person name="Veneault-Fourrey C."/>
            <person name="LaButti K."/>
            <person name="Lindquist E.A."/>
            <person name="Lipzen A."/>
            <person name="Lundell T."/>
            <person name="Morin E."/>
            <person name="Murat C."/>
            <person name="Riley R."/>
            <person name="Ohm R."/>
            <person name="Sun H."/>
            <person name="Tunlid A."/>
            <person name="Henrissat B."/>
            <person name="Grigoriev I.V."/>
            <person name="Hibbett D.S."/>
            <person name="Martin F."/>
        </authorList>
    </citation>
    <scope>NUCLEOTIDE SEQUENCE [LARGE SCALE GENOMIC DNA]</scope>
    <source>
        <strain evidence="3">Marx 270</strain>
    </source>
</reference>
<evidence type="ECO:0000313" key="3">
    <source>
        <dbReference type="Proteomes" id="UP000054217"/>
    </source>
</evidence>
<dbReference type="InParanoid" id="A0A0C3NLJ4"/>
<reference evidence="2 3" key="1">
    <citation type="submission" date="2014-04" db="EMBL/GenBank/DDBJ databases">
        <authorList>
            <consortium name="DOE Joint Genome Institute"/>
            <person name="Kuo A."/>
            <person name="Kohler A."/>
            <person name="Costa M.D."/>
            <person name="Nagy L.G."/>
            <person name="Floudas D."/>
            <person name="Copeland A."/>
            <person name="Barry K.W."/>
            <person name="Cichocki N."/>
            <person name="Veneault-Fourrey C."/>
            <person name="LaButti K."/>
            <person name="Lindquist E.A."/>
            <person name="Lipzen A."/>
            <person name="Lundell T."/>
            <person name="Morin E."/>
            <person name="Murat C."/>
            <person name="Sun H."/>
            <person name="Tunlid A."/>
            <person name="Henrissat B."/>
            <person name="Grigoriev I.V."/>
            <person name="Hibbett D.S."/>
            <person name="Martin F."/>
            <person name="Nordberg H.P."/>
            <person name="Cantor M.N."/>
            <person name="Hua S.X."/>
        </authorList>
    </citation>
    <scope>NUCLEOTIDE SEQUENCE [LARGE SCALE GENOMIC DNA]</scope>
    <source>
        <strain evidence="2 3">Marx 270</strain>
    </source>
</reference>
<sequence>MVQHLGLVQGTETTTTTATATLQVEEGVDQTRPAVSLREQGPKYMQMSNEQRREERSKKEKRKNCWQIRATGTKVAARLSDHYEPRRRRQRRQEGNEQASTCRKYYRKKTAGHTWPFQETPSAWYISAPCAPIMSACHMPYLRAARCWPRLNRIPSTHSPLCASKVFKTPSAVVSKMVTLLAQRTASLVPQQSR</sequence>
<dbReference type="EMBL" id="KN832051">
    <property type="protein sequence ID" value="KIN96178.1"/>
    <property type="molecule type" value="Genomic_DNA"/>
</dbReference>
<proteinExistence type="predicted"/>
<name>A0A0C3NLJ4_PISTI</name>
<dbReference type="AlphaFoldDB" id="A0A0C3NLJ4"/>
<dbReference type="Proteomes" id="UP000054217">
    <property type="component" value="Unassembled WGS sequence"/>
</dbReference>
<evidence type="ECO:0000256" key="1">
    <source>
        <dbReference type="SAM" id="MobiDB-lite"/>
    </source>
</evidence>
<dbReference type="HOGENOM" id="CLU_1402948_0_0_1"/>
<keyword evidence="3" id="KW-1185">Reference proteome</keyword>
<feature type="region of interest" description="Disordered" evidence="1">
    <location>
        <begin position="17"/>
        <end position="65"/>
    </location>
</feature>
<feature type="region of interest" description="Disordered" evidence="1">
    <location>
        <begin position="77"/>
        <end position="102"/>
    </location>
</feature>
<gene>
    <name evidence="2" type="ORF">M404DRAFT_252808</name>
</gene>
<protein>
    <submittedName>
        <fullName evidence="2">Uncharacterized protein</fullName>
    </submittedName>
</protein>
<evidence type="ECO:0000313" key="2">
    <source>
        <dbReference type="EMBL" id="KIN96178.1"/>
    </source>
</evidence>
<accession>A0A0C3NLJ4</accession>